<dbReference type="Pfam" id="PF17932">
    <property type="entry name" value="TetR_C_24"/>
    <property type="match status" value="1"/>
</dbReference>
<dbReference type="InterPro" id="IPR023772">
    <property type="entry name" value="DNA-bd_HTH_TetR-type_CS"/>
</dbReference>
<dbReference type="Pfam" id="PF00440">
    <property type="entry name" value="TetR_N"/>
    <property type="match status" value="2"/>
</dbReference>
<dbReference type="Gene3D" id="1.10.357.10">
    <property type="entry name" value="Tetracycline Repressor, domain 2"/>
    <property type="match status" value="2"/>
</dbReference>
<dbReference type="InterPro" id="IPR001647">
    <property type="entry name" value="HTH_TetR"/>
</dbReference>
<dbReference type="InterPro" id="IPR050109">
    <property type="entry name" value="HTH-type_TetR-like_transc_reg"/>
</dbReference>
<dbReference type="PANTHER" id="PTHR30055">
    <property type="entry name" value="HTH-TYPE TRANSCRIPTIONAL REGULATOR RUTR"/>
    <property type="match status" value="1"/>
</dbReference>
<gene>
    <name evidence="5" type="ORF">ETD96_36480</name>
</gene>
<organism evidence="5 6">
    <name type="scientific">Actinomadura geliboluensis</name>
    <dbReference type="NCBI Taxonomy" id="882440"/>
    <lineage>
        <taxon>Bacteria</taxon>
        <taxon>Bacillati</taxon>
        <taxon>Actinomycetota</taxon>
        <taxon>Actinomycetes</taxon>
        <taxon>Streptosporangiales</taxon>
        <taxon>Thermomonosporaceae</taxon>
        <taxon>Actinomadura</taxon>
    </lineage>
</organism>
<name>A0A5S4G828_9ACTN</name>
<dbReference type="InterPro" id="IPR009057">
    <property type="entry name" value="Homeodomain-like_sf"/>
</dbReference>
<feature type="domain" description="HTH tetR-type" evidence="4">
    <location>
        <begin position="222"/>
        <end position="282"/>
    </location>
</feature>
<evidence type="ECO:0000313" key="6">
    <source>
        <dbReference type="Proteomes" id="UP000305238"/>
    </source>
</evidence>
<dbReference type="PROSITE" id="PS01081">
    <property type="entry name" value="HTH_TETR_1"/>
    <property type="match status" value="2"/>
</dbReference>
<evidence type="ECO:0000256" key="2">
    <source>
        <dbReference type="PROSITE-ProRule" id="PRU00335"/>
    </source>
</evidence>
<feature type="DNA-binding region" description="H-T-H motif" evidence="2">
    <location>
        <begin position="245"/>
        <end position="264"/>
    </location>
</feature>
<evidence type="ECO:0000256" key="1">
    <source>
        <dbReference type="ARBA" id="ARBA00023125"/>
    </source>
</evidence>
<reference evidence="5 6" key="1">
    <citation type="submission" date="2019-05" db="EMBL/GenBank/DDBJ databases">
        <title>Draft genome sequence of Actinomadura geliboluensis A8036.</title>
        <authorList>
            <person name="Saricaoglu S."/>
            <person name="Isik K."/>
        </authorList>
    </citation>
    <scope>NUCLEOTIDE SEQUENCE [LARGE SCALE GENOMIC DNA]</scope>
    <source>
        <strain evidence="5 6">A8036</strain>
    </source>
</reference>
<proteinExistence type="predicted"/>
<dbReference type="AlphaFoldDB" id="A0A5S4G828"/>
<feature type="DNA-binding region" description="H-T-H motif" evidence="2">
    <location>
        <begin position="47"/>
        <end position="66"/>
    </location>
</feature>
<feature type="region of interest" description="Disordered" evidence="3">
    <location>
        <begin position="1"/>
        <end position="26"/>
    </location>
</feature>
<dbReference type="PROSITE" id="PS50977">
    <property type="entry name" value="HTH_TETR_2"/>
    <property type="match status" value="2"/>
</dbReference>
<keyword evidence="6" id="KW-1185">Reference proteome</keyword>
<dbReference type="SUPFAM" id="SSF46689">
    <property type="entry name" value="Homeodomain-like"/>
    <property type="match status" value="2"/>
</dbReference>
<dbReference type="InterPro" id="IPR041490">
    <property type="entry name" value="KstR2_TetR_C"/>
</dbReference>
<dbReference type="PANTHER" id="PTHR30055:SF237">
    <property type="entry name" value="TRANSCRIPTIONAL REPRESSOR MCE3R"/>
    <property type="match status" value="1"/>
</dbReference>
<feature type="domain" description="HTH tetR-type" evidence="4">
    <location>
        <begin position="24"/>
        <end position="84"/>
    </location>
</feature>
<keyword evidence="1 2" id="KW-0238">DNA-binding</keyword>
<protein>
    <submittedName>
        <fullName evidence="5">TetR/AcrR family transcriptional regulator</fullName>
    </submittedName>
</protein>
<evidence type="ECO:0000313" key="5">
    <source>
        <dbReference type="EMBL" id="TMR28999.1"/>
    </source>
</evidence>
<dbReference type="Gene3D" id="1.10.10.60">
    <property type="entry name" value="Homeodomain-like"/>
    <property type="match status" value="2"/>
</dbReference>
<comment type="caution">
    <text evidence="5">The sequence shown here is derived from an EMBL/GenBank/DDBJ whole genome shotgun (WGS) entry which is preliminary data.</text>
</comment>
<evidence type="ECO:0000259" key="4">
    <source>
        <dbReference type="PROSITE" id="PS50977"/>
    </source>
</evidence>
<dbReference type="GO" id="GO:0003700">
    <property type="term" value="F:DNA-binding transcription factor activity"/>
    <property type="evidence" value="ECO:0007669"/>
    <property type="project" value="TreeGrafter"/>
</dbReference>
<dbReference type="Proteomes" id="UP000305238">
    <property type="component" value="Unassembled WGS sequence"/>
</dbReference>
<feature type="region of interest" description="Disordered" evidence="3">
    <location>
        <begin position="200"/>
        <end position="225"/>
    </location>
</feature>
<evidence type="ECO:0000256" key="3">
    <source>
        <dbReference type="SAM" id="MobiDB-lite"/>
    </source>
</evidence>
<sequence>MMPTEDKTAMTRTSTHPARGRRPRDRKAQIVTAAADLFHQHGYHTVTMDQIAGAVGITAGALYRHFRNKQELLARTVDDGLSAFETAVRGTAPGDIDTLLDVMASLTLDRRDLGVLWQRESRNLPDADRDRLRHRFRGVAENTAPVIQAARPGLTTADADLLTWALFAVFASPSHHSAQLPRARFHALLQQLGGAVIHTALPDSQERPDRPNTETNTGLSRASRRESVLDAAARLFGEHGYQAVSMEDIGAAAGISGAGIYNHVTAKSELLVAALTRAADALHMDAGRIFATASTSGQALTRLLRSYIDLTLTSSHLTGALITEVVHLPDDQRRTIRRLQHDYVGEWVQLLTTETPDLTEPEARVITQAVLAIVNDLARIQHLRRRPHLNDDLAALGQAVLTSPRPATP</sequence>
<dbReference type="GO" id="GO:0000976">
    <property type="term" value="F:transcription cis-regulatory region binding"/>
    <property type="evidence" value="ECO:0007669"/>
    <property type="project" value="TreeGrafter"/>
</dbReference>
<dbReference type="OrthoDB" id="4456617at2"/>
<accession>A0A5S4G828</accession>
<dbReference type="EMBL" id="VCKZ01000403">
    <property type="protein sequence ID" value="TMR28999.1"/>
    <property type="molecule type" value="Genomic_DNA"/>
</dbReference>
<dbReference type="PRINTS" id="PR00455">
    <property type="entry name" value="HTHTETR"/>
</dbReference>